<evidence type="ECO:0000313" key="4">
    <source>
        <dbReference type="Proteomes" id="UP000245466"/>
    </source>
</evidence>
<feature type="domain" description="IPT/TIG" evidence="2">
    <location>
        <begin position="1438"/>
        <end position="1526"/>
    </location>
</feature>
<dbReference type="Pfam" id="PF18962">
    <property type="entry name" value="Por_Secre_tail"/>
    <property type="match status" value="1"/>
</dbReference>
<dbReference type="Gene3D" id="2.60.40.10">
    <property type="entry name" value="Immunoglobulins"/>
    <property type="match status" value="15"/>
</dbReference>
<evidence type="ECO:0000256" key="1">
    <source>
        <dbReference type="SAM" id="MobiDB-lite"/>
    </source>
</evidence>
<proteinExistence type="predicted"/>
<feature type="domain" description="IPT/TIG" evidence="2">
    <location>
        <begin position="968"/>
        <end position="1061"/>
    </location>
</feature>
<dbReference type="CDD" id="cd00102">
    <property type="entry name" value="IPT"/>
    <property type="match status" value="3"/>
</dbReference>
<organism evidence="3 4">
    <name type="scientific">Pontibacter virosus</name>
    <dbReference type="NCBI Taxonomy" id="1765052"/>
    <lineage>
        <taxon>Bacteria</taxon>
        <taxon>Pseudomonadati</taxon>
        <taxon>Bacteroidota</taxon>
        <taxon>Cytophagia</taxon>
        <taxon>Cytophagales</taxon>
        <taxon>Hymenobacteraceae</taxon>
        <taxon>Pontibacter</taxon>
    </lineage>
</organism>
<feature type="region of interest" description="Disordered" evidence="1">
    <location>
        <begin position="49"/>
        <end position="69"/>
    </location>
</feature>
<dbReference type="SMART" id="SM00429">
    <property type="entry name" value="IPT"/>
    <property type="match status" value="9"/>
</dbReference>
<protein>
    <submittedName>
        <fullName evidence="3">Putative secreted protein (Por secretion system target)</fullName>
    </submittedName>
</protein>
<comment type="caution">
    <text evidence="3">The sequence shown here is derived from an EMBL/GenBank/DDBJ whole genome shotgun (WGS) entry which is preliminary data.</text>
</comment>
<dbReference type="CDD" id="cd00603">
    <property type="entry name" value="IPT_PCSR"/>
    <property type="match status" value="1"/>
</dbReference>
<accession>A0A2U1AVL5</accession>
<feature type="domain" description="IPT/TIG" evidence="2">
    <location>
        <begin position="1148"/>
        <end position="1242"/>
    </location>
</feature>
<reference evidence="3 4" key="1">
    <citation type="submission" date="2018-04" db="EMBL/GenBank/DDBJ databases">
        <title>Genomic Encyclopedia of Type Strains, Phase IV (KMG-IV): sequencing the most valuable type-strain genomes for metagenomic binning, comparative biology and taxonomic classification.</title>
        <authorList>
            <person name="Goeker M."/>
        </authorList>
    </citation>
    <scope>NUCLEOTIDE SEQUENCE [LARGE SCALE GENOMIC DNA]</scope>
    <source>
        <strain evidence="3 4">DSM 100231</strain>
    </source>
</reference>
<dbReference type="OrthoDB" id="1110382at2"/>
<dbReference type="NCBIfam" id="TIGR04183">
    <property type="entry name" value="Por_Secre_tail"/>
    <property type="match status" value="1"/>
</dbReference>
<evidence type="ECO:0000259" key="2">
    <source>
        <dbReference type="SMART" id="SM00429"/>
    </source>
</evidence>
<dbReference type="Pfam" id="PF01833">
    <property type="entry name" value="TIG"/>
    <property type="match status" value="7"/>
</dbReference>
<feature type="domain" description="IPT/TIG" evidence="2">
    <location>
        <begin position="174"/>
        <end position="283"/>
    </location>
</feature>
<dbReference type="InterPro" id="IPR026444">
    <property type="entry name" value="Secre_tail"/>
</dbReference>
<dbReference type="InterPro" id="IPR013783">
    <property type="entry name" value="Ig-like_fold"/>
</dbReference>
<keyword evidence="4" id="KW-1185">Reference proteome</keyword>
<dbReference type="SUPFAM" id="SSF81296">
    <property type="entry name" value="E set domains"/>
    <property type="match status" value="11"/>
</dbReference>
<gene>
    <name evidence="3" type="ORF">C8E01_10764</name>
</gene>
<sequence>MAQIYTPPLGRLLRSLLLQCVIMLGLVTAGMAQGTITYDGPWRIPTSENIKTDGLSSDGADIAPGSTGGSAQFRTTTAYVDVKLQEESQIGLTGYKVSFSFLASTTRLADYSATIRVSYRLQGGTTKEASTYAVTVEPSTETIYLPSNATNVRFELASVNAAYVFLDAIQVSQEPELTGFSPSEGVPGTEVTINGRHLKETTAVYFGEIPATIISKDSAVVIATVPYGVGNSFIKVVTPYGDVTSATEFEVPAPVFATTIEFDPLSAGAGETVTLYGQYFTGVTGVLFNGVAADPTTIKFTEEKEDSEITVTVPNGATTGKITIVTPAGEDVSTNDFTVLGPQILAFDHDNDVETPAVEFSPAGGAVSTIVTIYGEYFTAVNEVLFNGVKATFTVVNDNQITATVPLGASTGPITVKSPAGQDVSEAPFDVPAPTIASFEPTSAGPNMQITITGTNLSGVSSVMFLGDPATAEDDREGTIVTPVTSDTELVVLVPADASTGKIQVISPGEDKVATSDQIFTFVPAPTIASVGTTEGGLTYSIVAKEVTITGTNFETATAVLLGSATIAPYNEINNPNGFVVNGDGTAITFNIPADATTGSVTVNTLGGQAVWEGPFEVIHAPIASIAPTKGPIGQKITITGQHLKYVSEVVFLGSDETGDDNKTITFTTPNESDTELVVTVPEGAVTGKLSVINPAAATETAVFEVIRTPVILTFAPNQGVAGTVVSITGYNFVNEGTVTVSFAGEEGLLVADNLNVTSDSTLTADVPAGAITGVITISNLQGTSVSNEEFDIIQKPTITSLAPIKGTEGSTVVITGTEFKGEGIVVTFLGTEEGNDETIATTIKVDSETQITATVPVGAVTGKLMVTNAAGASEPSEATYTVVTSPEIISFTETEGIVGDKVVITGWLLNEATGVAFNGTTAQLTYSETAGTIEATVPTGATTGPISLQVGEETVFTTTDVFTVIPAPTIIAFSPAEGGVAGTVVTITGTNFIDVTAVAFNGVAADMATVQINETFDVLTVTVPFAATTGKITITAAAGVAESEDVFVVPAPANITFTNNTATPTTSYAYQLVTVRGQFFTNASAVTFNGKPAAMVGAVTNEVDGEGVETGFQLITVKAPFDGGTGKVAVTTPAGTGTSIVDYTVLEPIITTISATQGYAGQTVVKITGELFTQYWDETLNDGQGGAAEKAPVVKFEGAQVTATTYTATEITVTVPNGARSGSLTVLSGSGESEPEQFTVLAPVISSVAPTAVYAGEEVVITGTNFINVTGLSYGGIAITGYTVNAENETGTGTITFVAPVVNWNSSDVLSVTSTSGTGTSDALIVYKPVITSFVQTGTTNDTRVYAGVNTVTIKGSRFDEYFNGTTVTRAIPTVTFAGSGSTRVAGTIVSATYSTTEEGEDVLEVAVPAGSIKGTIQVSSESGTGQASGDLTVIGAPTITSFSTYAGLVGTTFTITGTNFDDATEVRFLGIEGEADEKTAVYTVTSPTTISVTVPQDATIGKISVTTPFDGGTPVTSSQIFRVVKAPIIHDFVAKEGPAGYVVTITGENLIDVNGMINVFFKGHGGEIIPAPLGSQIDIRATVNTEDLTTARQITVTVPNNAITGVIRLTNDAGTITTAASTQTTVDEFTVTSPVIVRFEKENGSIISSSNQARLLERVIVKGYNLTNVGTIKIGTKDVTNFFEVDENTLEMVVPQTASRNFVTITALGKMETSDPEYLEIVRPIITVNPNTLSFKTQEGEDFDVKSYTVTAQHLAIGRDLRLSMTGDVTFQISTDPTSTAEGAWTRAMNITPDENGYFTGTISVRSTSTEIGTRLSGSIVNSSLEATASVTLESEIVPLPVELIAFDAVKQGSEVKLTWATASELDNDYFEVQMTEDLKGEFKAVGKVKSKVNTTSLRQDYGFSHKGNFNGTRYYRLKQVDLDGSFDYSKVVAVSSNGVNLAVGPRVYPNPINADSKLVYNADRAGKLNVRIVNMNGSAVQNLSYDIEEGENTILLNLNNNLPTGIYILLTEFNGKTEQVKLLKQ</sequence>
<dbReference type="EMBL" id="QEKI01000007">
    <property type="protein sequence ID" value="PVY40433.1"/>
    <property type="molecule type" value="Genomic_DNA"/>
</dbReference>
<feature type="domain" description="IPT/TIG" evidence="2">
    <location>
        <begin position="433"/>
        <end position="523"/>
    </location>
</feature>
<feature type="domain" description="IPT/TIG" evidence="2">
    <location>
        <begin position="709"/>
        <end position="794"/>
    </location>
</feature>
<dbReference type="InterPro" id="IPR002909">
    <property type="entry name" value="IPT_dom"/>
</dbReference>
<dbReference type="InterPro" id="IPR014756">
    <property type="entry name" value="Ig_E-set"/>
</dbReference>
<name>A0A2U1AVL5_9BACT</name>
<evidence type="ECO:0000313" key="3">
    <source>
        <dbReference type="EMBL" id="PVY40433.1"/>
    </source>
</evidence>
<feature type="domain" description="IPT/TIG" evidence="2">
    <location>
        <begin position="354"/>
        <end position="432"/>
    </location>
</feature>
<feature type="domain" description="IPT/TIG" evidence="2">
    <location>
        <begin position="621"/>
        <end position="707"/>
    </location>
</feature>
<dbReference type="Proteomes" id="UP000245466">
    <property type="component" value="Unassembled WGS sequence"/>
</dbReference>
<feature type="domain" description="IPT/TIG" evidence="2">
    <location>
        <begin position="796"/>
        <end position="884"/>
    </location>
</feature>